<evidence type="ECO:0000313" key="3">
    <source>
        <dbReference type="Proteomes" id="UP000199300"/>
    </source>
</evidence>
<dbReference type="AlphaFoldDB" id="A0A1H8SA85"/>
<feature type="signal peptide" evidence="1">
    <location>
        <begin position="1"/>
        <end position="18"/>
    </location>
</feature>
<protein>
    <submittedName>
        <fullName evidence="2">Uncharacterized protein</fullName>
    </submittedName>
</protein>
<accession>A0A1H8SA85</accession>
<dbReference type="EMBL" id="FODJ01000012">
    <property type="protein sequence ID" value="SEO75542.1"/>
    <property type="molecule type" value="Genomic_DNA"/>
</dbReference>
<feature type="chain" id="PRO_5039199334" evidence="1">
    <location>
        <begin position="19"/>
        <end position="181"/>
    </location>
</feature>
<sequence>MRKRIVITLFLISLVLTGCNSNNGSDLNEIEGKDQLNTNQGNEELTLQTISLEEKLVPPKFIITNFNMNYSKEKSQLFFDMNYEIDTEIYEILTTGNQEMHFILEYHENVVETLRETHSDAIIAEKPSDYNTKYQVTFTQLIDLARSDVELIEEHISGFNLLIADSEKDIISQFVGLYDYN</sequence>
<dbReference type="RefSeq" id="WP_091499708.1">
    <property type="nucleotide sequence ID" value="NZ_FODJ01000012.1"/>
</dbReference>
<keyword evidence="3" id="KW-1185">Reference proteome</keyword>
<name>A0A1H8SA85_9BACI</name>
<dbReference type="PROSITE" id="PS51257">
    <property type="entry name" value="PROKAR_LIPOPROTEIN"/>
    <property type="match status" value="1"/>
</dbReference>
<dbReference type="Proteomes" id="UP000199300">
    <property type="component" value="Unassembled WGS sequence"/>
</dbReference>
<organism evidence="2 3">
    <name type="scientific">Amphibacillus marinus</name>
    <dbReference type="NCBI Taxonomy" id="872970"/>
    <lineage>
        <taxon>Bacteria</taxon>
        <taxon>Bacillati</taxon>
        <taxon>Bacillota</taxon>
        <taxon>Bacilli</taxon>
        <taxon>Bacillales</taxon>
        <taxon>Bacillaceae</taxon>
        <taxon>Amphibacillus</taxon>
    </lineage>
</organism>
<gene>
    <name evidence="2" type="ORF">SAMN04488134_11259</name>
</gene>
<dbReference type="OrthoDB" id="2870442at2"/>
<proteinExistence type="predicted"/>
<keyword evidence="1" id="KW-0732">Signal</keyword>
<evidence type="ECO:0000313" key="2">
    <source>
        <dbReference type="EMBL" id="SEO75542.1"/>
    </source>
</evidence>
<evidence type="ECO:0000256" key="1">
    <source>
        <dbReference type="SAM" id="SignalP"/>
    </source>
</evidence>
<reference evidence="2 3" key="1">
    <citation type="submission" date="2016-10" db="EMBL/GenBank/DDBJ databases">
        <authorList>
            <person name="de Groot N.N."/>
        </authorList>
    </citation>
    <scope>NUCLEOTIDE SEQUENCE [LARGE SCALE GENOMIC DNA]</scope>
    <source>
        <strain evidence="2 3">CGMCC 1.10434</strain>
    </source>
</reference>